<feature type="non-terminal residue" evidence="1">
    <location>
        <position position="31"/>
    </location>
</feature>
<reference evidence="1" key="1">
    <citation type="submission" date="2018-05" db="EMBL/GenBank/DDBJ databases">
        <authorList>
            <person name="Lanie J.A."/>
            <person name="Ng W.-L."/>
            <person name="Kazmierczak K.M."/>
            <person name="Andrzejewski T.M."/>
            <person name="Davidsen T.M."/>
            <person name="Wayne K.J."/>
            <person name="Tettelin H."/>
            <person name="Glass J.I."/>
            <person name="Rusch D."/>
            <person name="Podicherti R."/>
            <person name="Tsui H.-C.T."/>
            <person name="Winkler M.E."/>
        </authorList>
    </citation>
    <scope>NUCLEOTIDE SEQUENCE</scope>
</reference>
<protein>
    <submittedName>
        <fullName evidence="1">Uncharacterized protein</fullName>
    </submittedName>
</protein>
<proteinExistence type="predicted"/>
<dbReference type="EMBL" id="UINC01157664">
    <property type="protein sequence ID" value="SVD54786.1"/>
    <property type="molecule type" value="Genomic_DNA"/>
</dbReference>
<dbReference type="AlphaFoldDB" id="A0A382W7E7"/>
<evidence type="ECO:0000313" key="1">
    <source>
        <dbReference type="EMBL" id="SVD54786.1"/>
    </source>
</evidence>
<sequence>VNPVTLAELPHHVSSHVVPGAGVLGTRVTQP</sequence>
<name>A0A382W7E7_9ZZZZ</name>
<organism evidence="1">
    <name type="scientific">marine metagenome</name>
    <dbReference type="NCBI Taxonomy" id="408172"/>
    <lineage>
        <taxon>unclassified sequences</taxon>
        <taxon>metagenomes</taxon>
        <taxon>ecological metagenomes</taxon>
    </lineage>
</organism>
<accession>A0A382W7E7</accession>
<feature type="non-terminal residue" evidence="1">
    <location>
        <position position="1"/>
    </location>
</feature>
<gene>
    <name evidence="1" type="ORF">METZ01_LOCUS407640</name>
</gene>